<proteinExistence type="predicted"/>
<organism evidence="1 2">
    <name type="scientific">Phaeosphaeria nodorum (strain SN15 / ATCC MYA-4574 / FGSC 10173)</name>
    <name type="common">Glume blotch fungus</name>
    <name type="synonym">Parastagonospora nodorum</name>
    <dbReference type="NCBI Taxonomy" id="321614"/>
    <lineage>
        <taxon>Eukaryota</taxon>
        <taxon>Fungi</taxon>
        <taxon>Dikarya</taxon>
        <taxon>Ascomycota</taxon>
        <taxon>Pezizomycotina</taxon>
        <taxon>Dothideomycetes</taxon>
        <taxon>Pleosporomycetidae</taxon>
        <taxon>Pleosporales</taxon>
        <taxon>Pleosporineae</taxon>
        <taxon>Phaeosphaeriaceae</taxon>
        <taxon>Parastagonospora</taxon>
    </lineage>
</organism>
<dbReference type="Proteomes" id="UP000663193">
    <property type="component" value="Chromosome 6"/>
</dbReference>
<evidence type="ECO:0000313" key="1">
    <source>
        <dbReference type="EMBL" id="QRC96773.1"/>
    </source>
</evidence>
<keyword evidence="2" id="KW-1185">Reference proteome</keyword>
<dbReference type="AlphaFoldDB" id="A0A7U2F176"/>
<protein>
    <submittedName>
        <fullName evidence="1">Uncharacterized protein</fullName>
    </submittedName>
</protein>
<evidence type="ECO:0000313" key="2">
    <source>
        <dbReference type="Proteomes" id="UP000663193"/>
    </source>
</evidence>
<dbReference type="VEuPathDB" id="FungiDB:JI435_434110"/>
<accession>A0A7U2F176</accession>
<dbReference type="EMBL" id="CP069028">
    <property type="protein sequence ID" value="QRC96773.1"/>
    <property type="molecule type" value="Genomic_DNA"/>
</dbReference>
<name>A0A7U2F176_PHANO</name>
<reference evidence="2" key="1">
    <citation type="journal article" date="2021" name="BMC Genomics">
        <title>Chromosome-level genome assembly and manually-curated proteome of model necrotroph Parastagonospora nodorum Sn15 reveals a genome-wide trove of candidate effector homologs, and redundancy of virulence-related functions within an accessory chromosome.</title>
        <authorList>
            <person name="Bertazzoni S."/>
            <person name="Jones D.A.B."/>
            <person name="Phan H.T."/>
            <person name="Tan K.-C."/>
            <person name="Hane J.K."/>
        </authorList>
    </citation>
    <scope>NUCLEOTIDE SEQUENCE [LARGE SCALE GENOMIC DNA]</scope>
    <source>
        <strain evidence="2">SN15 / ATCC MYA-4574 / FGSC 10173)</strain>
    </source>
</reference>
<sequence length="190" mass="21312">MSDLAYDVIIWLEVAYRNPAKVSTFDPYANSGLDQSLIRERLYEIGGEHPVNKLSEEAINRGLNESPNFDGIHGLTCHDDEGNIYFTVLVTDWWPQIHLDANGSLVDVISERLDSNGIRLQKNDLFETWLSQEGAIARAQGQLHGEPAVGRNVVPVQLVDGILAGMVTVAGYVWRTVVVLEYGVYERRRM</sequence>
<gene>
    <name evidence="1" type="ORF">JI435_434110</name>
</gene>